<evidence type="ECO:0000256" key="1">
    <source>
        <dbReference type="SAM" id="SignalP"/>
    </source>
</evidence>
<protein>
    <submittedName>
        <fullName evidence="2">Uncharacterized protein</fullName>
    </submittedName>
</protein>
<dbReference type="AlphaFoldDB" id="A0A5N0TG70"/>
<dbReference type="EMBL" id="VYXP01000001">
    <property type="protein sequence ID" value="KAA9134042.1"/>
    <property type="molecule type" value="Genomic_DNA"/>
</dbReference>
<evidence type="ECO:0000313" key="2">
    <source>
        <dbReference type="EMBL" id="KAA9134042.1"/>
    </source>
</evidence>
<feature type="chain" id="PRO_5024286575" evidence="1">
    <location>
        <begin position="23"/>
        <end position="142"/>
    </location>
</feature>
<dbReference type="Proteomes" id="UP000325372">
    <property type="component" value="Unassembled WGS sequence"/>
</dbReference>
<keyword evidence="3" id="KW-1185">Reference proteome</keyword>
<evidence type="ECO:0000313" key="3">
    <source>
        <dbReference type="Proteomes" id="UP000325372"/>
    </source>
</evidence>
<feature type="signal peptide" evidence="1">
    <location>
        <begin position="1"/>
        <end position="22"/>
    </location>
</feature>
<sequence length="142" mass="14869">MGFNLKVLTLVTGLGTALAASAADLEWQFTYAGDIEGEVAGEVLSSTAVMTNLTIAGGAYGEQPGKRATQKFRMTVSRSPDGAPASVLFNLTLPDGTKCNNTGAVEADIQDDNKKTLEATFAGEMDCDGQRADFEGWVNADP</sequence>
<reference evidence="2 3" key="1">
    <citation type="submission" date="2019-09" db="EMBL/GenBank/DDBJ databases">
        <title>Wenzhouxiangella sp. Genome sequencing and assembly.</title>
        <authorList>
            <person name="Zhang R."/>
        </authorList>
    </citation>
    <scope>NUCLEOTIDE SEQUENCE [LARGE SCALE GENOMIC DNA]</scope>
    <source>
        <strain evidence="2 3">W260</strain>
    </source>
</reference>
<keyword evidence="1" id="KW-0732">Signal</keyword>
<dbReference type="RefSeq" id="WP_150862392.1">
    <property type="nucleotide sequence ID" value="NZ_VYXP01000001.1"/>
</dbReference>
<organism evidence="2 3">
    <name type="scientific">Marinihelvus fidelis</name>
    <dbReference type="NCBI Taxonomy" id="2613842"/>
    <lineage>
        <taxon>Bacteria</taxon>
        <taxon>Pseudomonadati</taxon>
        <taxon>Pseudomonadota</taxon>
        <taxon>Gammaproteobacteria</taxon>
        <taxon>Chromatiales</taxon>
        <taxon>Wenzhouxiangellaceae</taxon>
        <taxon>Marinihelvus</taxon>
    </lineage>
</organism>
<gene>
    <name evidence="2" type="ORF">F3N42_00380</name>
</gene>
<name>A0A5N0TG70_9GAMM</name>
<proteinExistence type="predicted"/>
<accession>A0A5N0TG70</accession>
<comment type="caution">
    <text evidence="2">The sequence shown here is derived from an EMBL/GenBank/DDBJ whole genome shotgun (WGS) entry which is preliminary data.</text>
</comment>